<protein>
    <submittedName>
        <fullName evidence="1">WavE lipopolysaccharide synthesis family protein</fullName>
    </submittedName>
</protein>
<name>A0A701XVW6_SALER</name>
<sequence>MIRSNDITFVVQGPIRDATKETLKSIRLNFKESIIILSTWEGSDVQGLDFDTVIYNKDPGSLDIRKNKIVVSQENTNRQIVSTHHGLIKVKTQYAVKLRTDMPILNTNIIKYYKKAQCYESDINFTLLEERVLVSSINTIDPNSYIKFPYHISDWIYFGKTSDLLKIWNGELVPNDEYFTEQNIKEEVCCERGFDFGRFTAEQLVLYSFLRKNRINDYNFYCDVNEYKIEKAIKYTLSNFYCVSPKKLGVCFNKYEDLINIKMSYNSLRHYFGFYLVTINESVWRNYYSKYYSLKTSITEKLEINIRRLALHFMRKLKHEK</sequence>
<dbReference type="AlphaFoldDB" id="A0A701XVW6"/>
<accession>A0A701XVW6</accession>
<evidence type="ECO:0000313" key="1">
    <source>
        <dbReference type="EMBL" id="HAC6516663.1"/>
    </source>
</evidence>
<organism evidence="1">
    <name type="scientific">Salmonella enterica subsp. salamae serovar 47:b:1,5</name>
    <dbReference type="NCBI Taxonomy" id="1967619"/>
    <lineage>
        <taxon>Bacteria</taxon>
        <taxon>Pseudomonadati</taxon>
        <taxon>Pseudomonadota</taxon>
        <taxon>Gammaproteobacteria</taxon>
        <taxon>Enterobacterales</taxon>
        <taxon>Enterobacteriaceae</taxon>
        <taxon>Salmonella</taxon>
    </lineage>
</organism>
<dbReference type="EMBL" id="DAAMGA010000016">
    <property type="protein sequence ID" value="HAC6516663.1"/>
    <property type="molecule type" value="Genomic_DNA"/>
</dbReference>
<dbReference type="Pfam" id="PF07507">
    <property type="entry name" value="WavE"/>
    <property type="match status" value="1"/>
</dbReference>
<gene>
    <name evidence="1" type="ORF">G0C45_20145</name>
</gene>
<reference evidence="1" key="2">
    <citation type="submission" date="2018-07" db="EMBL/GenBank/DDBJ databases">
        <authorList>
            <consortium name="NCBI Pathogen Detection Project"/>
        </authorList>
    </citation>
    <scope>NUCLEOTIDE SEQUENCE</scope>
    <source>
        <strain evidence="1">3940-62</strain>
    </source>
</reference>
<proteinExistence type="predicted"/>
<reference evidence="1" key="1">
    <citation type="journal article" date="2018" name="Genome Biol.">
        <title>SKESA: strategic k-mer extension for scrupulous assemblies.</title>
        <authorList>
            <person name="Souvorov A."/>
            <person name="Agarwala R."/>
            <person name="Lipman D.J."/>
        </authorList>
    </citation>
    <scope>NUCLEOTIDE SEQUENCE</scope>
    <source>
        <strain evidence="1">3940-62</strain>
    </source>
</reference>
<comment type="caution">
    <text evidence="1">The sequence shown here is derived from an EMBL/GenBank/DDBJ whole genome shotgun (WGS) entry which is preliminary data.</text>
</comment>
<dbReference type="InterPro" id="IPR011122">
    <property type="entry name" value="WavE"/>
</dbReference>